<dbReference type="Proteomes" id="UP001454489">
    <property type="component" value="Unassembled WGS sequence"/>
</dbReference>
<reference evidence="1 2" key="1">
    <citation type="submission" date="2024-03" db="EMBL/GenBank/DDBJ databases">
        <title>Human intestinal bacterial collection.</title>
        <authorList>
            <person name="Pauvert C."/>
            <person name="Hitch T.C.A."/>
            <person name="Clavel T."/>
        </authorList>
    </citation>
    <scope>NUCLEOTIDE SEQUENCE [LARGE SCALE GENOMIC DNA]</scope>
    <source>
        <strain evidence="1 2">CLA-AA-H185</strain>
    </source>
</reference>
<proteinExistence type="predicted"/>
<evidence type="ECO:0008006" key="3">
    <source>
        <dbReference type="Google" id="ProtNLM"/>
    </source>
</evidence>
<evidence type="ECO:0000313" key="2">
    <source>
        <dbReference type="Proteomes" id="UP001454489"/>
    </source>
</evidence>
<evidence type="ECO:0000313" key="1">
    <source>
        <dbReference type="EMBL" id="MEQ2558110.1"/>
    </source>
</evidence>
<protein>
    <recommendedName>
        <fullName evidence="3">Lipoprotein</fullName>
    </recommendedName>
</protein>
<comment type="caution">
    <text evidence="1">The sequence shown here is derived from an EMBL/GenBank/DDBJ whole genome shotgun (WGS) entry which is preliminary data.</text>
</comment>
<keyword evidence="2" id="KW-1185">Reference proteome</keyword>
<dbReference type="EMBL" id="JBBMEX010000009">
    <property type="protein sequence ID" value="MEQ2558110.1"/>
    <property type="molecule type" value="Genomic_DNA"/>
</dbReference>
<accession>A0ABV1HEG4</accession>
<gene>
    <name evidence="1" type="ORF">WMO43_09545</name>
</gene>
<sequence length="163" mass="18388">MKSFKKVMAGMLMGIMVIGMLTGCGGDPVADDFEKFLNTDMVDVNANYDKIKEESAKWGDLETNEEIKDSINNGIMPNIDDSLDKLSKIKPETDEVKAIKEKYVKVMEAYKEGYTKMLEACDTNDEQTVTEATEKIDEGIKLLDDYNNALESLAKEKDMKIEY</sequence>
<name>A0ABV1HEG4_9FIRM</name>
<organism evidence="1 2">
    <name type="scientific">Maccoyibacter intestinihominis</name>
    <dbReference type="NCBI Taxonomy" id="3133499"/>
    <lineage>
        <taxon>Bacteria</taxon>
        <taxon>Bacillati</taxon>
        <taxon>Bacillota</taxon>
        <taxon>Clostridia</taxon>
        <taxon>Lachnospirales</taxon>
        <taxon>Lachnospiraceae</taxon>
        <taxon>Maccoyibacter</taxon>
    </lineage>
</organism>
<dbReference type="RefSeq" id="WP_177963647.1">
    <property type="nucleotide sequence ID" value="NZ_JBBMEX010000009.1"/>
</dbReference>
<dbReference type="PROSITE" id="PS51257">
    <property type="entry name" value="PROKAR_LIPOPROTEIN"/>
    <property type="match status" value="1"/>
</dbReference>